<sequence>MTVRTPSYDVIPGGAVGIFKLGDNLWHVLELIRTHKTEYPKVEVSWDEDNPHKSAITIHLPYISLYFPHSPLYQLLSLISINTIPSQLKSTSSTSSPKPNSPPNSYSGLSLTYENQVLSSSHLPLTRARVGRLMGPTFISHQGDVLDFPGITFKLVNADLGDTPLGPREDIVNTIIIQPKDNEELEPTLISCVIQPNKGVTLGLEGDQIIPIMIGKTTSQDLMLDLGSPLRKFWKEDDRLEKMWGGSGNNKDKDRDQNGACFWNYFHYGLDFLVSKQGIVIKILCHSNIPGTPLFQRYARCPWFLPTESGASSSSGQLDSTSSSNAFRSNLSSSSSNISEEYVDEIRLTVPTPPPEKTNGNVNGNGTTTGKKKKRNGSPANAMMLDRLVEGGLDGVSGLSPSRLIGFDGLIIEEDVKSGGICSILVFRDDNSNKADAE</sequence>
<reference evidence="3 4" key="1">
    <citation type="submission" date="2024-01" db="EMBL/GenBank/DDBJ databases">
        <title>Comparative genomics of Cryptococcus and Kwoniella reveals pathogenesis evolution and contrasting modes of karyotype evolution via chromosome fusion or intercentromeric recombination.</title>
        <authorList>
            <person name="Coelho M.A."/>
            <person name="David-Palma M."/>
            <person name="Shea T."/>
            <person name="Bowers K."/>
            <person name="McGinley-Smith S."/>
            <person name="Mohammad A.W."/>
            <person name="Gnirke A."/>
            <person name="Yurkov A.M."/>
            <person name="Nowrousian M."/>
            <person name="Sun S."/>
            <person name="Cuomo C.A."/>
            <person name="Heitman J."/>
        </authorList>
    </citation>
    <scope>NUCLEOTIDE SEQUENCE [LARGE SCALE GENOMIC DNA]</scope>
    <source>
        <strain evidence="3">CBS 11374</strain>
    </source>
</reference>
<proteinExistence type="inferred from homology"/>
<dbReference type="GeneID" id="87955508"/>
<dbReference type="InterPro" id="IPR005373">
    <property type="entry name" value="PHAF1"/>
</dbReference>
<dbReference type="InterPro" id="IPR039156">
    <property type="entry name" value="PHAF1/BROMI"/>
</dbReference>
<feature type="compositionally biased region" description="Low complexity" evidence="2">
    <location>
        <begin position="357"/>
        <end position="369"/>
    </location>
</feature>
<dbReference type="PANTHER" id="PTHR13465">
    <property type="entry name" value="UPF0183 PROTEIN"/>
    <property type="match status" value="1"/>
</dbReference>
<name>A0ABZ1CXR7_9TREE</name>
<gene>
    <name evidence="3" type="ORF">IL334_003377</name>
</gene>
<keyword evidence="4" id="KW-1185">Reference proteome</keyword>
<evidence type="ECO:0000256" key="1">
    <source>
        <dbReference type="ARBA" id="ARBA00024339"/>
    </source>
</evidence>
<feature type="region of interest" description="Disordered" evidence="2">
    <location>
        <begin position="349"/>
        <end position="379"/>
    </location>
</feature>
<evidence type="ECO:0000313" key="4">
    <source>
        <dbReference type="Proteomes" id="UP001329825"/>
    </source>
</evidence>
<organism evidence="3 4">
    <name type="scientific">Kwoniella shivajii</name>
    <dbReference type="NCBI Taxonomy" id="564305"/>
    <lineage>
        <taxon>Eukaryota</taxon>
        <taxon>Fungi</taxon>
        <taxon>Dikarya</taxon>
        <taxon>Basidiomycota</taxon>
        <taxon>Agaricomycotina</taxon>
        <taxon>Tremellomycetes</taxon>
        <taxon>Tremellales</taxon>
        <taxon>Cryptococcaceae</taxon>
        <taxon>Kwoniella</taxon>
    </lineage>
</organism>
<accession>A0ABZ1CXR7</accession>
<comment type="similarity">
    <text evidence="1">Belongs to the PHAF1 family.</text>
</comment>
<evidence type="ECO:0000256" key="2">
    <source>
        <dbReference type="SAM" id="MobiDB-lite"/>
    </source>
</evidence>
<dbReference type="PANTHER" id="PTHR13465:SF2">
    <property type="entry name" value="PHAGOSOME ASSEMBLY FACTOR 1"/>
    <property type="match status" value="1"/>
</dbReference>
<protein>
    <submittedName>
        <fullName evidence="3">Uncharacterized protein</fullName>
    </submittedName>
</protein>
<dbReference type="Pfam" id="PF03676">
    <property type="entry name" value="PHAF1"/>
    <property type="match status" value="2"/>
</dbReference>
<dbReference type="Proteomes" id="UP001329825">
    <property type="component" value="Chromosome 4"/>
</dbReference>
<feature type="region of interest" description="Disordered" evidence="2">
    <location>
        <begin position="310"/>
        <end position="333"/>
    </location>
</feature>
<dbReference type="EMBL" id="CP141884">
    <property type="protein sequence ID" value="WRT66421.1"/>
    <property type="molecule type" value="Genomic_DNA"/>
</dbReference>
<dbReference type="RefSeq" id="XP_062791161.1">
    <property type="nucleotide sequence ID" value="XM_062935110.1"/>
</dbReference>
<evidence type="ECO:0000313" key="3">
    <source>
        <dbReference type="EMBL" id="WRT66421.1"/>
    </source>
</evidence>